<reference evidence="8" key="1">
    <citation type="journal article" date="2014" name="Int. J. Syst. Evol. Microbiol.">
        <title>Complete genome sequence of Corynebacterium casei LMG S-19264T (=DSM 44701T), isolated from a smear-ripened cheese.</title>
        <authorList>
            <consortium name="US DOE Joint Genome Institute (JGI-PGF)"/>
            <person name="Walter F."/>
            <person name="Albersmeier A."/>
            <person name="Kalinowski J."/>
            <person name="Ruckert C."/>
        </authorList>
    </citation>
    <scope>NUCLEOTIDE SEQUENCE</scope>
    <source>
        <strain evidence="8">CGMCC 1.15178</strain>
    </source>
</reference>
<organism evidence="8 9">
    <name type="scientific">Paenibacillus nasutitermitis</name>
    <dbReference type="NCBI Taxonomy" id="1652958"/>
    <lineage>
        <taxon>Bacteria</taxon>
        <taxon>Bacillati</taxon>
        <taxon>Bacillota</taxon>
        <taxon>Bacilli</taxon>
        <taxon>Bacillales</taxon>
        <taxon>Paenibacillaceae</taxon>
        <taxon>Paenibacillus</taxon>
    </lineage>
</organism>
<proteinExistence type="inferred from homology"/>
<dbReference type="Proteomes" id="UP000612456">
    <property type="component" value="Unassembled WGS sequence"/>
</dbReference>
<dbReference type="InterPro" id="IPR051313">
    <property type="entry name" value="Bact_iron-sidero_bind"/>
</dbReference>
<reference evidence="8" key="2">
    <citation type="submission" date="2020-09" db="EMBL/GenBank/DDBJ databases">
        <authorList>
            <person name="Sun Q."/>
            <person name="Zhou Y."/>
        </authorList>
    </citation>
    <scope>NUCLEOTIDE SEQUENCE</scope>
    <source>
        <strain evidence="8">CGMCC 1.15178</strain>
    </source>
</reference>
<evidence type="ECO:0000256" key="2">
    <source>
        <dbReference type="ARBA" id="ARBA00008814"/>
    </source>
</evidence>
<keyword evidence="4 6" id="KW-0732">Signal</keyword>
<dbReference type="Pfam" id="PF01497">
    <property type="entry name" value="Peripla_BP_2"/>
    <property type="match status" value="1"/>
</dbReference>
<evidence type="ECO:0000256" key="5">
    <source>
        <dbReference type="SAM" id="MobiDB-lite"/>
    </source>
</evidence>
<evidence type="ECO:0000256" key="3">
    <source>
        <dbReference type="ARBA" id="ARBA00022448"/>
    </source>
</evidence>
<dbReference type="PROSITE" id="PS50983">
    <property type="entry name" value="FE_B12_PBP"/>
    <property type="match status" value="1"/>
</dbReference>
<dbReference type="GO" id="GO:0030288">
    <property type="term" value="C:outer membrane-bounded periplasmic space"/>
    <property type="evidence" value="ECO:0007669"/>
    <property type="project" value="TreeGrafter"/>
</dbReference>
<name>A0A917E130_9BACL</name>
<sequence>MKKLLSIMAVSIVMAFIVAGCGTNNKNEAGASNNASPASPSTEANTGASGESPAPEASSPIVIKHAKGETTLDKPAQRVVVLEWIFTEDLLALGLQPVGNADNKEFAIWVTPEVPLAGDVTDVGLRWEPSMETIASLKPDLIISNTDNNAAIYDQLNAIAPTIEFDPYPDDIDQYTRTIDIFNTIATAVGKEAEADKYLADLDQYYADVKAKLAAAGKENFKYVLTQAFTSQNNALLRLFTDSSVVSQTLDRIGLVNEWKSDKFMKYGYTDSTIEALPAVEGTNFIYIVEKKDDVFANALKDNSIWKGLNFVKENRTYALDGSTWTFGGPTSSKVLVERIVEVLTK</sequence>
<dbReference type="AlphaFoldDB" id="A0A917E130"/>
<dbReference type="PANTHER" id="PTHR30532:SF29">
    <property type="entry name" value="FE(3+) DICITRATE-BINDING PERIPLASMIC PROTEIN"/>
    <property type="match status" value="1"/>
</dbReference>
<protein>
    <submittedName>
        <fullName evidence="8">Ferrichrome ABC transporter substrate-binding protein</fullName>
    </submittedName>
</protein>
<feature type="signal peptide" evidence="6">
    <location>
        <begin position="1"/>
        <end position="19"/>
    </location>
</feature>
<dbReference type="PROSITE" id="PS51257">
    <property type="entry name" value="PROKAR_LIPOPROTEIN"/>
    <property type="match status" value="1"/>
</dbReference>
<evidence type="ECO:0000313" key="9">
    <source>
        <dbReference type="Proteomes" id="UP000612456"/>
    </source>
</evidence>
<dbReference type="RefSeq" id="WP_188997528.1">
    <property type="nucleotide sequence ID" value="NZ_BMHP01000005.1"/>
</dbReference>
<dbReference type="InterPro" id="IPR002491">
    <property type="entry name" value="ABC_transptr_periplasmic_BD"/>
</dbReference>
<dbReference type="GO" id="GO:1901678">
    <property type="term" value="P:iron coordination entity transport"/>
    <property type="evidence" value="ECO:0007669"/>
    <property type="project" value="UniProtKB-ARBA"/>
</dbReference>
<evidence type="ECO:0000256" key="6">
    <source>
        <dbReference type="SAM" id="SignalP"/>
    </source>
</evidence>
<feature type="domain" description="Fe/B12 periplasmic-binding" evidence="7">
    <location>
        <begin position="78"/>
        <end position="346"/>
    </location>
</feature>
<keyword evidence="9" id="KW-1185">Reference proteome</keyword>
<evidence type="ECO:0000256" key="4">
    <source>
        <dbReference type="ARBA" id="ARBA00022729"/>
    </source>
</evidence>
<keyword evidence="3" id="KW-0813">Transport</keyword>
<dbReference type="PANTHER" id="PTHR30532">
    <property type="entry name" value="IRON III DICITRATE-BINDING PERIPLASMIC PROTEIN"/>
    <property type="match status" value="1"/>
</dbReference>
<dbReference type="Gene3D" id="3.40.50.1980">
    <property type="entry name" value="Nitrogenase molybdenum iron protein domain"/>
    <property type="match status" value="2"/>
</dbReference>
<gene>
    <name evidence="8" type="primary">fhuD</name>
    <name evidence="8" type="ORF">GCM10010911_57720</name>
</gene>
<dbReference type="CDD" id="cd01146">
    <property type="entry name" value="FhuD"/>
    <property type="match status" value="1"/>
</dbReference>
<accession>A0A917E130</accession>
<evidence type="ECO:0000259" key="7">
    <source>
        <dbReference type="PROSITE" id="PS50983"/>
    </source>
</evidence>
<dbReference type="SUPFAM" id="SSF53807">
    <property type="entry name" value="Helical backbone' metal receptor"/>
    <property type="match status" value="1"/>
</dbReference>
<dbReference type="EMBL" id="BMHP01000005">
    <property type="protein sequence ID" value="GGD91458.1"/>
    <property type="molecule type" value="Genomic_DNA"/>
</dbReference>
<comment type="similarity">
    <text evidence="2">Belongs to the bacterial solute-binding protein 8 family.</text>
</comment>
<evidence type="ECO:0000256" key="1">
    <source>
        <dbReference type="ARBA" id="ARBA00004196"/>
    </source>
</evidence>
<comment type="subcellular location">
    <subcellularLocation>
        <location evidence="1">Cell envelope</location>
    </subcellularLocation>
</comment>
<evidence type="ECO:0000313" key="8">
    <source>
        <dbReference type="EMBL" id="GGD91458.1"/>
    </source>
</evidence>
<comment type="caution">
    <text evidence="8">The sequence shown here is derived from an EMBL/GenBank/DDBJ whole genome shotgun (WGS) entry which is preliminary data.</text>
</comment>
<feature type="region of interest" description="Disordered" evidence="5">
    <location>
        <begin position="29"/>
        <end position="59"/>
    </location>
</feature>
<feature type="chain" id="PRO_5039181236" evidence="6">
    <location>
        <begin position="20"/>
        <end position="346"/>
    </location>
</feature>